<protein>
    <recommendedName>
        <fullName evidence="3">Phage protein</fullName>
    </recommendedName>
</protein>
<dbReference type="GeneID" id="93924647"/>
<keyword evidence="2" id="KW-1185">Reference proteome</keyword>
<evidence type="ECO:0008006" key="3">
    <source>
        <dbReference type="Google" id="ProtNLM"/>
    </source>
</evidence>
<organism evidence="1 2">
    <name type="scientific">Streptococcus sobrinus</name>
    <dbReference type="NCBI Taxonomy" id="1310"/>
    <lineage>
        <taxon>Bacteria</taxon>
        <taxon>Bacillati</taxon>
        <taxon>Bacillota</taxon>
        <taxon>Bacilli</taxon>
        <taxon>Lactobacillales</taxon>
        <taxon>Streptococcaceae</taxon>
        <taxon>Streptococcus</taxon>
    </lineage>
</organism>
<sequence>MANHKNRIEISGLLDSEVNYLKSLAKKEKATSFNQFLLKMCREKIQYGEFNRAEHLYLAHLTQMAETTAFLKQQWEKKQEQLRQMNERLKKINGHISKWLEYEEMIESEKGDNRKKQENDLLMSGDFESLQDLLLEDSDL</sequence>
<gene>
    <name evidence="1" type="ORF">DK182_09025</name>
</gene>
<dbReference type="EMBL" id="CP029490">
    <property type="protein sequence ID" value="AWN21803.1"/>
    <property type="molecule type" value="Genomic_DNA"/>
</dbReference>
<name>A0ABM6W7X3_9STRE</name>
<proteinExistence type="predicted"/>
<reference evidence="1 2" key="1">
    <citation type="submission" date="2018-05" db="EMBL/GenBank/DDBJ databases">
        <title>Complete genome sequences of Streptococcus sobrinus.</title>
        <authorList>
            <person name="Sales M."/>
            <person name="Jensen P.A."/>
        </authorList>
    </citation>
    <scope>NUCLEOTIDE SEQUENCE [LARGE SCALE GENOMIC DNA]</scope>
    <source>
        <strain evidence="1 2">SL1</strain>
    </source>
</reference>
<evidence type="ECO:0000313" key="1">
    <source>
        <dbReference type="EMBL" id="AWN21803.1"/>
    </source>
</evidence>
<dbReference type="Proteomes" id="UP000245369">
    <property type="component" value="Chromosome"/>
</dbReference>
<dbReference type="RefSeq" id="WP_028798475.1">
    <property type="nucleotide sequence ID" value="NZ_CP029490.1"/>
</dbReference>
<evidence type="ECO:0000313" key="2">
    <source>
        <dbReference type="Proteomes" id="UP000245369"/>
    </source>
</evidence>
<accession>A0ABM6W7X3</accession>